<dbReference type="SUPFAM" id="SSF52096">
    <property type="entry name" value="ClpP/crotonase"/>
    <property type="match status" value="1"/>
</dbReference>
<dbReference type="PANTHER" id="PTHR43459:SF1">
    <property type="entry name" value="EG:BACN32G11.4 PROTEIN"/>
    <property type="match status" value="1"/>
</dbReference>
<dbReference type="Proteomes" id="UP000535543">
    <property type="component" value="Unassembled WGS sequence"/>
</dbReference>
<keyword evidence="2" id="KW-0413">Isomerase</keyword>
<dbReference type="Gene3D" id="3.90.226.10">
    <property type="entry name" value="2-enoyl-CoA Hydratase, Chain A, domain 1"/>
    <property type="match status" value="1"/>
</dbReference>
<name>A0A848K5M4_9NOCA</name>
<accession>A0A848K5M4</accession>
<dbReference type="InterPro" id="IPR001753">
    <property type="entry name" value="Enoyl-CoA_hydra/iso"/>
</dbReference>
<sequence length="261" mass="26556">MTTTETREYVQISDGILQITISTAAKGTSLDFAGINQGTAALQAIDASIGAVLLVGAGGNFCAGGDVRAFSQAPERGAYVGGLAADLHAFVRALEAAPVPVVVGVHGWAAGAGMSLVCAADIAIGGPGTRLKPAYTGIGFTPDGGMSWTLPRIVGVSRAKEIILTNATVTGEEAVQLGILSRIVEDAEVGAEAAKVARAISAGPRSAYAGIRTLLAASPDSTLSEQLDLEAEAISRSADSPTGREGVDAFVEKREPHWQLS</sequence>
<feature type="compositionally biased region" description="Basic and acidic residues" evidence="1">
    <location>
        <begin position="245"/>
        <end position="261"/>
    </location>
</feature>
<comment type="caution">
    <text evidence="2">The sequence shown here is derived from an EMBL/GenBank/DDBJ whole genome shotgun (WGS) entry which is preliminary data.</text>
</comment>
<evidence type="ECO:0000256" key="1">
    <source>
        <dbReference type="SAM" id="MobiDB-lite"/>
    </source>
</evidence>
<protein>
    <submittedName>
        <fullName evidence="2">Enoyl-CoA hydratase/isomerase family protein</fullName>
    </submittedName>
</protein>
<dbReference type="CDD" id="cd06558">
    <property type="entry name" value="crotonase-like"/>
    <property type="match status" value="1"/>
</dbReference>
<dbReference type="EMBL" id="VCQU01000001">
    <property type="protein sequence ID" value="NMN94375.1"/>
    <property type="molecule type" value="Genomic_DNA"/>
</dbReference>
<dbReference type="GO" id="GO:0016853">
    <property type="term" value="F:isomerase activity"/>
    <property type="evidence" value="ECO:0007669"/>
    <property type="project" value="UniProtKB-KW"/>
</dbReference>
<dbReference type="RefSeq" id="WP_169585031.1">
    <property type="nucleotide sequence ID" value="NZ_VCQU01000001.1"/>
</dbReference>
<gene>
    <name evidence="2" type="ORF">FGL95_04890</name>
</gene>
<keyword evidence="3" id="KW-1185">Reference proteome</keyword>
<dbReference type="AlphaFoldDB" id="A0A848K5M4"/>
<dbReference type="PANTHER" id="PTHR43459">
    <property type="entry name" value="ENOYL-COA HYDRATASE"/>
    <property type="match status" value="1"/>
</dbReference>
<proteinExistence type="predicted"/>
<dbReference type="Pfam" id="PF00378">
    <property type="entry name" value="ECH_1"/>
    <property type="match status" value="1"/>
</dbReference>
<evidence type="ECO:0000313" key="3">
    <source>
        <dbReference type="Proteomes" id="UP000535543"/>
    </source>
</evidence>
<evidence type="ECO:0000313" key="2">
    <source>
        <dbReference type="EMBL" id="NMN94375.1"/>
    </source>
</evidence>
<dbReference type="InterPro" id="IPR029045">
    <property type="entry name" value="ClpP/crotonase-like_dom_sf"/>
</dbReference>
<reference evidence="2 3" key="2">
    <citation type="submission" date="2020-06" db="EMBL/GenBank/DDBJ databases">
        <title>Antribacter stalactiti gen. nov., sp. nov., a new member of the family Nacardiaceae isolated from a cave.</title>
        <authorList>
            <person name="Kim I.S."/>
        </authorList>
    </citation>
    <scope>NUCLEOTIDE SEQUENCE [LARGE SCALE GENOMIC DNA]</scope>
    <source>
        <strain evidence="2 3">YC2-7</strain>
    </source>
</reference>
<feature type="region of interest" description="Disordered" evidence="1">
    <location>
        <begin position="232"/>
        <end position="261"/>
    </location>
</feature>
<reference evidence="2 3" key="1">
    <citation type="submission" date="2019-05" db="EMBL/GenBank/DDBJ databases">
        <authorList>
            <person name="Lee S.D."/>
        </authorList>
    </citation>
    <scope>NUCLEOTIDE SEQUENCE [LARGE SCALE GENOMIC DNA]</scope>
    <source>
        <strain evidence="2 3">YC2-7</strain>
    </source>
</reference>
<organism evidence="2 3">
    <name type="scientific">Antrihabitans stalactiti</name>
    <dbReference type="NCBI Taxonomy" id="2584121"/>
    <lineage>
        <taxon>Bacteria</taxon>
        <taxon>Bacillati</taxon>
        <taxon>Actinomycetota</taxon>
        <taxon>Actinomycetes</taxon>
        <taxon>Mycobacteriales</taxon>
        <taxon>Nocardiaceae</taxon>
        <taxon>Antrihabitans</taxon>
    </lineage>
</organism>